<proteinExistence type="predicted"/>
<keyword evidence="3" id="KW-1185">Reference proteome</keyword>
<reference evidence="2" key="1">
    <citation type="submission" date="2021-02" db="EMBL/GenBank/DDBJ databases">
        <authorList>
            <person name="Dougan E. K."/>
            <person name="Rhodes N."/>
            <person name="Thang M."/>
            <person name="Chan C."/>
        </authorList>
    </citation>
    <scope>NUCLEOTIDE SEQUENCE</scope>
</reference>
<comment type="caution">
    <text evidence="2">The sequence shown here is derived from an EMBL/GenBank/DDBJ whole genome shotgun (WGS) entry which is preliminary data.</text>
</comment>
<dbReference type="Proteomes" id="UP000601435">
    <property type="component" value="Unassembled WGS sequence"/>
</dbReference>
<evidence type="ECO:0000256" key="1">
    <source>
        <dbReference type="SAM" id="MobiDB-lite"/>
    </source>
</evidence>
<feature type="region of interest" description="Disordered" evidence="1">
    <location>
        <begin position="32"/>
        <end position="61"/>
    </location>
</feature>
<dbReference type="EMBL" id="CAJNJA010067008">
    <property type="protein sequence ID" value="CAE7891209.1"/>
    <property type="molecule type" value="Genomic_DNA"/>
</dbReference>
<dbReference type="OrthoDB" id="422412at2759"/>
<protein>
    <submittedName>
        <fullName evidence="2">Uncharacterized protein</fullName>
    </submittedName>
</protein>
<sequence length="338" mass="36733">MFTAARVSGAASLPSELRLVAHSFAGERPMPDLLDLDSIGPPPGLSRDTGANKESWSTSDEGDECFWCRCCHNGRMKPDKKQREAVKSISEAQLLDLLLAQLSMRAQQAGRFDTLFPVLQAIHCRLSLSSKGKSDISGAVLRNMEKMMSKMSCQQMVFFADKNPNVDGGIMQLVKGQLRARCPAAPLGFSGSSARSGQSPSLGRRIGTCSLIADTCRVFRPSLATALKGTQIESCIWALFRCHCGDSATAIESFDIETRVQNGRNGSKERTVQKESEKIMPKPSADQEAHVLGAWLQDASVLELLNFHQDAKKNGKAINTSTKSHFDVPQMNANGKGT</sequence>
<evidence type="ECO:0000313" key="3">
    <source>
        <dbReference type="Proteomes" id="UP000601435"/>
    </source>
</evidence>
<evidence type="ECO:0000313" key="2">
    <source>
        <dbReference type="EMBL" id="CAE7891209.1"/>
    </source>
</evidence>
<organism evidence="2 3">
    <name type="scientific">Symbiodinium necroappetens</name>
    <dbReference type="NCBI Taxonomy" id="1628268"/>
    <lineage>
        <taxon>Eukaryota</taxon>
        <taxon>Sar</taxon>
        <taxon>Alveolata</taxon>
        <taxon>Dinophyceae</taxon>
        <taxon>Suessiales</taxon>
        <taxon>Symbiodiniaceae</taxon>
        <taxon>Symbiodinium</taxon>
    </lineage>
</organism>
<dbReference type="AlphaFoldDB" id="A0A813B727"/>
<name>A0A813B727_9DINO</name>
<gene>
    <name evidence="2" type="ORF">SNEC2469_LOCUS29629</name>
</gene>
<accession>A0A813B727</accession>